<organism evidence="7 8">
    <name type="scientific">Paraburkholderia steynii</name>
    <dbReference type="NCBI Taxonomy" id="1245441"/>
    <lineage>
        <taxon>Bacteria</taxon>
        <taxon>Pseudomonadati</taxon>
        <taxon>Pseudomonadota</taxon>
        <taxon>Betaproteobacteria</taxon>
        <taxon>Burkholderiales</taxon>
        <taxon>Burkholderiaceae</taxon>
        <taxon>Paraburkholderia</taxon>
    </lineage>
</organism>
<dbReference type="SUPFAM" id="SSF52540">
    <property type="entry name" value="P-loop containing nucleoside triphosphate hydrolases"/>
    <property type="match status" value="1"/>
</dbReference>
<dbReference type="InterPro" id="IPR017871">
    <property type="entry name" value="ABC_transporter-like_CS"/>
</dbReference>
<dbReference type="PANTHER" id="PTHR45772:SF7">
    <property type="entry name" value="AMINO ACID ABC TRANSPORTER ATP-BINDING PROTEIN"/>
    <property type="match status" value="1"/>
</dbReference>
<dbReference type="Gene3D" id="3.40.50.300">
    <property type="entry name" value="P-loop containing nucleotide triphosphate hydrolases"/>
    <property type="match status" value="1"/>
</dbReference>
<evidence type="ECO:0000313" key="8">
    <source>
        <dbReference type="Proteomes" id="UP000294200"/>
    </source>
</evidence>
<dbReference type="AlphaFoldDB" id="A0A4R0X6C4"/>
<keyword evidence="2" id="KW-1003">Cell membrane</keyword>
<evidence type="ECO:0000313" key="7">
    <source>
        <dbReference type="EMBL" id="TCG04342.1"/>
    </source>
</evidence>
<keyword evidence="5 7" id="KW-0067">ATP-binding</keyword>
<dbReference type="GO" id="GO:0005886">
    <property type="term" value="C:plasma membrane"/>
    <property type="evidence" value="ECO:0007669"/>
    <property type="project" value="TreeGrafter"/>
</dbReference>
<reference evidence="7 8" key="1">
    <citation type="submission" date="2017-02" db="EMBL/GenBank/DDBJ databases">
        <title>Paraburkholderia sophoroidis sp. nov. and Paraburkholderia steynii sp. nov. rhizobial symbionts of the fynbos legume Hypocalyptus sophoroides.</title>
        <authorList>
            <person name="Steenkamp E.T."/>
            <person name="Beukes C.W."/>
            <person name="Van Zyl E."/>
            <person name="Avontuur J."/>
            <person name="Chan W.Y."/>
            <person name="Hassen A."/>
            <person name="Palmer M."/>
            <person name="Mthombeni L."/>
            <person name="Phalane F."/>
            <person name="Sereme K."/>
            <person name="Venter S.N."/>
        </authorList>
    </citation>
    <scope>NUCLEOTIDE SEQUENCE [LARGE SCALE GENOMIC DNA]</scope>
    <source>
        <strain evidence="7 8">HC1.1ba</strain>
    </source>
</reference>
<keyword evidence="4" id="KW-0547">Nucleotide-binding</keyword>
<dbReference type="GO" id="GO:0015188">
    <property type="term" value="F:L-isoleucine transmembrane transporter activity"/>
    <property type="evidence" value="ECO:0007669"/>
    <property type="project" value="TreeGrafter"/>
</dbReference>
<evidence type="ECO:0000256" key="3">
    <source>
        <dbReference type="ARBA" id="ARBA00022519"/>
    </source>
</evidence>
<evidence type="ECO:0000256" key="1">
    <source>
        <dbReference type="ARBA" id="ARBA00022448"/>
    </source>
</evidence>
<sequence length="252" mass="26994">MSALLLATGLSKHFGGVYAIWNISLSISAGKITGIVGPNGAGKTTLFDLLTGFLPADRGEVRLGDTLLTGKGADRIVNLGCARTFQLCRPFAGMSVVQNVMVGCLAPRVRDFKTTRARALHLLEGVGLRDKAALPVHALSQGDLRRLEIARALGTKPLLLLLDEPFSGLAAHEAETLSALIRQLNRDEGITVLMIEHRLRDLMLLAERLLVMDSGKVIADGEPDAVMREPSVVAAYIGMRENGHAAARDTEP</sequence>
<dbReference type="CDD" id="cd03219">
    <property type="entry name" value="ABC_Mj1267_LivG_branched"/>
    <property type="match status" value="1"/>
</dbReference>
<dbReference type="PROSITE" id="PS50893">
    <property type="entry name" value="ABC_TRANSPORTER_2"/>
    <property type="match status" value="1"/>
</dbReference>
<dbReference type="Pfam" id="PF00005">
    <property type="entry name" value="ABC_tran"/>
    <property type="match status" value="1"/>
</dbReference>
<dbReference type="GO" id="GO:1903805">
    <property type="term" value="P:L-valine import across plasma membrane"/>
    <property type="evidence" value="ECO:0007669"/>
    <property type="project" value="TreeGrafter"/>
</dbReference>
<dbReference type="InterPro" id="IPR027417">
    <property type="entry name" value="P-loop_NTPase"/>
</dbReference>
<keyword evidence="1" id="KW-0813">Transport</keyword>
<dbReference type="EMBL" id="MWML01000263">
    <property type="protein sequence ID" value="TCG04342.1"/>
    <property type="molecule type" value="Genomic_DNA"/>
</dbReference>
<evidence type="ECO:0000256" key="4">
    <source>
        <dbReference type="ARBA" id="ARBA00022741"/>
    </source>
</evidence>
<dbReference type="PANTHER" id="PTHR45772">
    <property type="entry name" value="CONSERVED COMPONENT OF ABC TRANSPORTER FOR NATURAL AMINO ACIDS-RELATED"/>
    <property type="match status" value="1"/>
</dbReference>
<keyword evidence="3" id="KW-0997">Cell inner membrane</keyword>
<gene>
    <name evidence="7" type="ORF">BZM27_41675</name>
</gene>
<dbReference type="GO" id="GO:0042941">
    <property type="term" value="P:D-alanine transmembrane transport"/>
    <property type="evidence" value="ECO:0007669"/>
    <property type="project" value="TreeGrafter"/>
</dbReference>
<evidence type="ECO:0000259" key="6">
    <source>
        <dbReference type="PROSITE" id="PS50893"/>
    </source>
</evidence>
<dbReference type="GO" id="GO:0016887">
    <property type="term" value="F:ATP hydrolysis activity"/>
    <property type="evidence" value="ECO:0007669"/>
    <property type="project" value="InterPro"/>
</dbReference>
<dbReference type="GO" id="GO:0005304">
    <property type="term" value="F:L-valine transmembrane transporter activity"/>
    <property type="evidence" value="ECO:0007669"/>
    <property type="project" value="TreeGrafter"/>
</dbReference>
<dbReference type="InterPro" id="IPR003593">
    <property type="entry name" value="AAA+_ATPase"/>
</dbReference>
<keyword evidence="3" id="KW-0472">Membrane</keyword>
<protein>
    <submittedName>
        <fullName evidence="7">ABC transporter ATP-binding protein</fullName>
    </submittedName>
</protein>
<accession>A0A4R0X6C4</accession>
<evidence type="ECO:0000256" key="5">
    <source>
        <dbReference type="ARBA" id="ARBA00022840"/>
    </source>
</evidence>
<dbReference type="SMART" id="SM00382">
    <property type="entry name" value="AAA"/>
    <property type="match status" value="1"/>
</dbReference>
<name>A0A4R0X6C4_9BURK</name>
<feature type="domain" description="ABC transporter" evidence="6">
    <location>
        <begin position="5"/>
        <end position="239"/>
    </location>
</feature>
<dbReference type="GO" id="GO:1903806">
    <property type="term" value="P:L-isoleucine import across plasma membrane"/>
    <property type="evidence" value="ECO:0007669"/>
    <property type="project" value="TreeGrafter"/>
</dbReference>
<dbReference type="InterPro" id="IPR003439">
    <property type="entry name" value="ABC_transporter-like_ATP-bd"/>
</dbReference>
<evidence type="ECO:0000256" key="2">
    <source>
        <dbReference type="ARBA" id="ARBA00022475"/>
    </source>
</evidence>
<dbReference type="InterPro" id="IPR051120">
    <property type="entry name" value="ABC_AA/LPS_Transport"/>
</dbReference>
<dbReference type="GO" id="GO:0015192">
    <property type="term" value="F:L-phenylalanine transmembrane transporter activity"/>
    <property type="evidence" value="ECO:0007669"/>
    <property type="project" value="TreeGrafter"/>
</dbReference>
<comment type="caution">
    <text evidence="7">The sequence shown here is derived from an EMBL/GenBank/DDBJ whole genome shotgun (WGS) entry which is preliminary data.</text>
</comment>
<dbReference type="Proteomes" id="UP000294200">
    <property type="component" value="Unassembled WGS sequence"/>
</dbReference>
<dbReference type="GO" id="GO:0015808">
    <property type="term" value="P:L-alanine transport"/>
    <property type="evidence" value="ECO:0007669"/>
    <property type="project" value="TreeGrafter"/>
</dbReference>
<dbReference type="PROSITE" id="PS00211">
    <property type="entry name" value="ABC_TRANSPORTER_1"/>
    <property type="match status" value="1"/>
</dbReference>
<keyword evidence="8" id="KW-1185">Reference proteome</keyword>
<dbReference type="GO" id="GO:0005524">
    <property type="term" value="F:ATP binding"/>
    <property type="evidence" value="ECO:0007669"/>
    <property type="project" value="UniProtKB-KW"/>
</dbReference>
<proteinExistence type="predicted"/>